<organism evidence="2">
    <name type="scientific">Siphoviridae sp. ctDmR33</name>
    <dbReference type="NCBI Taxonomy" id="2825389"/>
    <lineage>
        <taxon>Viruses</taxon>
        <taxon>Duplodnaviria</taxon>
        <taxon>Heunggongvirae</taxon>
        <taxon>Uroviricota</taxon>
        <taxon>Caudoviricetes</taxon>
    </lineage>
</organism>
<protein>
    <submittedName>
        <fullName evidence="2">Uncharacterized protein</fullName>
    </submittedName>
</protein>
<sequence length="42" mass="4732">MQNKKITFGMVMLALLKTIGRAVFWVLVVFIGIVRALATPKR</sequence>
<keyword evidence="1" id="KW-1133">Transmembrane helix</keyword>
<keyword evidence="1" id="KW-0812">Transmembrane</keyword>
<proteinExistence type="predicted"/>
<reference evidence="2" key="1">
    <citation type="journal article" date="2021" name="Proc. Natl. Acad. Sci. U.S.A.">
        <title>A Catalog of Tens of Thousands of Viruses from Human Metagenomes Reveals Hidden Associations with Chronic Diseases.</title>
        <authorList>
            <person name="Tisza M.J."/>
            <person name="Buck C.B."/>
        </authorList>
    </citation>
    <scope>NUCLEOTIDE SEQUENCE</scope>
    <source>
        <strain evidence="2">CtDmR33</strain>
    </source>
</reference>
<feature type="transmembrane region" description="Helical" evidence="1">
    <location>
        <begin position="19"/>
        <end position="38"/>
    </location>
</feature>
<dbReference type="EMBL" id="BK016159">
    <property type="protein sequence ID" value="DAF99054.1"/>
    <property type="molecule type" value="Genomic_DNA"/>
</dbReference>
<accession>A0A8S5UXH3</accession>
<name>A0A8S5UXH3_9CAUD</name>
<evidence type="ECO:0000256" key="1">
    <source>
        <dbReference type="SAM" id="Phobius"/>
    </source>
</evidence>
<evidence type="ECO:0000313" key="2">
    <source>
        <dbReference type="EMBL" id="DAF99054.1"/>
    </source>
</evidence>
<keyword evidence="1" id="KW-0472">Membrane</keyword>